<dbReference type="Proteomes" id="UP000694560">
    <property type="component" value="Unplaced"/>
</dbReference>
<dbReference type="InterPro" id="IPR000436">
    <property type="entry name" value="Sushi_SCR_CCP_dom"/>
</dbReference>
<evidence type="ECO:0000256" key="11">
    <source>
        <dbReference type="ARBA" id="ARBA00023170"/>
    </source>
</evidence>
<evidence type="ECO:0000256" key="1">
    <source>
        <dbReference type="ARBA" id="ARBA00002381"/>
    </source>
</evidence>
<keyword evidence="7" id="KW-0391">Immunity</keyword>
<comment type="caution">
    <text evidence="14">Lacks conserved residue(s) required for the propagation of feature annotation.</text>
</comment>
<evidence type="ECO:0000256" key="2">
    <source>
        <dbReference type="ARBA" id="ARBA00004479"/>
    </source>
</evidence>
<keyword evidence="5 16" id="KW-0732">Signal</keyword>
<evidence type="ECO:0000313" key="19">
    <source>
        <dbReference type="Proteomes" id="UP000694560"/>
    </source>
</evidence>
<feature type="region of interest" description="Disordered" evidence="15">
    <location>
        <begin position="95"/>
        <end position="121"/>
    </location>
</feature>
<evidence type="ECO:0000256" key="16">
    <source>
        <dbReference type="SAM" id="SignalP"/>
    </source>
</evidence>
<dbReference type="GO" id="GO:0002376">
    <property type="term" value="P:immune system process"/>
    <property type="evidence" value="ECO:0007669"/>
    <property type="project" value="UniProtKB-KW"/>
</dbReference>
<dbReference type="GO" id="GO:0016020">
    <property type="term" value="C:membrane"/>
    <property type="evidence" value="ECO:0007669"/>
    <property type="project" value="UniProtKB-SubCell"/>
</dbReference>
<dbReference type="Gene3D" id="2.10.70.10">
    <property type="entry name" value="Complement Module, domain 1"/>
    <property type="match status" value="2"/>
</dbReference>
<evidence type="ECO:0000256" key="7">
    <source>
        <dbReference type="ARBA" id="ARBA00022859"/>
    </source>
</evidence>
<comment type="subcellular location">
    <subcellularLocation>
        <location evidence="2">Membrane</location>
        <topology evidence="2">Single-pass type I membrane protein</topology>
    </subcellularLocation>
</comment>
<dbReference type="InterPro" id="IPR015486">
    <property type="entry name" value="IL-2_rcpt_alpha"/>
</dbReference>
<proteinExistence type="predicted"/>
<feature type="chain" id="PRO_5034361352" description="Interleukin-2 receptor subunit alpha" evidence="16">
    <location>
        <begin position="18"/>
        <end position="258"/>
    </location>
</feature>
<keyword evidence="14" id="KW-0768">Sushi</keyword>
<dbReference type="SUPFAM" id="SSF57535">
    <property type="entry name" value="Complement control module/SCR domain"/>
    <property type="match status" value="2"/>
</dbReference>
<comment type="subunit">
    <text evidence="13">Non-covalent dimer of an alpha and a beta subunit. IL2R exists in 3 different forms: a high affinity dimer, an intermediate affinity monomer (beta subunit), and a low affinity monomer (alpha subunit). The high and intermediate affinity forms also associate with a gamma subunit.</text>
</comment>
<keyword evidence="19" id="KW-1185">Reference proteome</keyword>
<dbReference type="CDD" id="cd00033">
    <property type="entry name" value="CCP"/>
    <property type="match status" value="2"/>
</dbReference>
<evidence type="ECO:0000256" key="12">
    <source>
        <dbReference type="ARBA" id="ARBA00023180"/>
    </source>
</evidence>
<evidence type="ECO:0000256" key="3">
    <source>
        <dbReference type="ARBA" id="ARBA00013445"/>
    </source>
</evidence>
<evidence type="ECO:0000256" key="5">
    <source>
        <dbReference type="ARBA" id="ARBA00022729"/>
    </source>
</evidence>
<dbReference type="GO" id="GO:0006954">
    <property type="term" value="P:inflammatory response"/>
    <property type="evidence" value="ECO:0007669"/>
    <property type="project" value="TreeGrafter"/>
</dbReference>
<dbReference type="OrthoDB" id="9944172at2759"/>
<dbReference type="Ensembl" id="ENSMCST00000022740.1">
    <property type="protein sequence ID" value="ENSMCSP00000022170.1"/>
    <property type="gene ID" value="ENSMCSG00000015471.1"/>
</dbReference>
<sequence>MELKWLLMWLLYGSIKGNKPEKCPRLPVTEFADVTAEKYPLQTKLYYVCDPGYYREGGALPAIKCESEQRGAFWKYGAFKCFDKKNWSSTAPTMEVELTQKPEREPRSPAPQKRQDLSEPIPHASMRLPQDHYVGQVLYFKCQSGYDKRPPTSGSTTCKKVDGKIIWTPLDMRCTNDSNQWPPQTAGPGKVVVITPQQCQTCLAPPSPSSSGKLPVTGIQSTYLVFQFVVLFQRDPILLEELLNMLQDTTISMYWVRS</sequence>
<dbReference type="GO" id="GO:0004911">
    <property type="term" value="F:interleukin-2 receptor activity"/>
    <property type="evidence" value="ECO:0007669"/>
    <property type="project" value="InterPro"/>
</dbReference>
<keyword evidence="12" id="KW-0325">Glycoprotein</keyword>
<reference evidence="18" key="1">
    <citation type="submission" date="2025-08" db="UniProtKB">
        <authorList>
            <consortium name="Ensembl"/>
        </authorList>
    </citation>
    <scope>IDENTIFICATION</scope>
</reference>
<reference evidence="18" key="2">
    <citation type="submission" date="2025-09" db="UniProtKB">
        <authorList>
            <consortium name="Ensembl"/>
        </authorList>
    </citation>
    <scope>IDENTIFICATION</scope>
</reference>
<keyword evidence="11" id="KW-0675">Receptor</keyword>
<evidence type="ECO:0000256" key="8">
    <source>
        <dbReference type="ARBA" id="ARBA00022989"/>
    </source>
</evidence>
<dbReference type="GO" id="GO:0019976">
    <property type="term" value="F:interleukin-2 binding"/>
    <property type="evidence" value="ECO:0007669"/>
    <property type="project" value="InterPro"/>
</dbReference>
<dbReference type="SMART" id="SM00032">
    <property type="entry name" value="CCP"/>
    <property type="match status" value="2"/>
</dbReference>
<keyword evidence="10" id="KW-1015">Disulfide bond</keyword>
<organism evidence="18 19">
    <name type="scientific">Malurus cyaneus samueli</name>
    <dbReference type="NCBI Taxonomy" id="2593467"/>
    <lineage>
        <taxon>Eukaryota</taxon>
        <taxon>Metazoa</taxon>
        <taxon>Chordata</taxon>
        <taxon>Craniata</taxon>
        <taxon>Vertebrata</taxon>
        <taxon>Euteleostomi</taxon>
        <taxon>Archelosauria</taxon>
        <taxon>Archosauria</taxon>
        <taxon>Dinosauria</taxon>
        <taxon>Saurischia</taxon>
        <taxon>Theropoda</taxon>
        <taxon>Coelurosauria</taxon>
        <taxon>Aves</taxon>
        <taxon>Neognathae</taxon>
        <taxon>Neoaves</taxon>
        <taxon>Telluraves</taxon>
        <taxon>Australaves</taxon>
        <taxon>Passeriformes</taxon>
        <taxon>Meliphagoidea</taxon>
        <taxon>Maluridae</taxon>
        <taxon>Malurus</taxon>
    </lineage>
</organism>
<evidence type="ECO:0000256" key="13">
    <source>
        <dbReference type="ARBA" id="ARBA00025938"/>
    </source>
</evidence>
<dbReference type="PROSITE" id="PS50923">
    <property type="entry name" value="SUSHI"/>
    <property type="match status" value="1"/>
</dbReference>
<comment type="function">
    <text evidence="1">Receptor for interleukin-2. The receptor is involved in the regulation of immune tolerance by controlling regulatory T cells (TREGs) activity. TREGs suppress the activation and expansion of autoreactive T-cells.</text>
</comment>
<evidence type="ECO:0000256" key="4">
    <source>
        <dbReference type="ARBA" id="ARBA00022692"/>
    </source>
</evidence>
<evidence type="ECO:0000256" key="6">
    <source>
        <dbReference type="ARBA" id="ARBA00022737"/>
    </source>
</evidence>
<dbReference type="AlphaFoldDB" id="A0A8C5XA74"/>
<keyword evidence="8" id="KW-1133">Transmembrane helix</keyword>
<evidence type="ECO:0000256" key="14">
    <source>
        <dbReference type="PROSITE-ProRule" id="PRU00302"/>
    </source>
</evidence>
<keyword evidence="9" id="KW-0472">Membrane</keyword>
<dbReference type="PANTHER" id="PTHR10573">
    <property type="entry name" value="INTERLEUKIN-2 RECEPTOR ALPHA CHAIN"/>
    <property type="match status" value="1"/>
</dbReference>
<dbReference type="Pfam" id="PF00084">
    <property type="entry name" value="Sushi"/>
    <property type="match status" value="1"/>
</dbReference>
<evidence type="ECO:0000313" key="18">
    <source>
        <dbReference type="Ensembl" id="ENSMCSP00000022170.1"/>
    </source>
</evidence>
<keyword evidence="4" id="KW-0812">Transmembrane</keyword>
<name>A0A8C5XA74_9PASS</name>
<feature type="signal peptide" evidence="16">
    <location>
        <begin position="1"/>
        <end position="17"/>
    </location>
</feature>
<feature type="compositionally biased region" description="Basic and acidic residues" evidence="15">
    <location>
        <begin position="98"/>
        <end position="117"/>
    </location>
</feature>
<dbReference type="InterPro" id="IPR035976">
    <property type="entry name" value="Sushi/SCR/CCP_sf"/>
</dbReference>
<accession>A0A8C5XA74</accession>
<evidence type="ECO:0000259" key="17">
    <source>
        <dbReference type="PROSITE" id="PS50923"/>
    </source>
</evidence>
<dbReference type="PANTHER" id="PTHR10573:SF0">
    <property type="entry name" value="INTERLEUKIN-2 RECEPTOR SUBUNIT ALPHA"/>
    <property type="match status" value="1"/>
</dbReference>
<feature type="domain" description="Sushi" evidence="17">
    <location>
        <begin position="21"/>
        <end position="83"/>
    </location>
</feature>
<keyword evidence="6" id="KW-0677">Repeat</keyword>
<evidence type="ECO:0000256" key="15">
    <source>
        <dbReference type="SAM" id="MobiDB-lite"/>
    </source>
</evidence>
<protein>
    <recommendedName>
        <fullName evidence="3">Interleukin-2 receptor subunit alpha</fullName>
    </recommendedName>
</protein>
<evidence type="ECO:0000256" key="9">
    <source>
        <dbReference type="ARBA" id="ARBA00023136"/>
    </source>
</evidence>
<evidence type="ECO:0000256" key="10">
    <source>
        <dbReference type="ARBA" id="ARBA00023157"/>
    </source>
</evidence>